<organism evidence="4">
    <name type="scientific">Selaginella moellendorffii</name>
    <name type="common">Spikemoss</name>
    <dbReference type="NCBI Taxonomy" id="88036"/>
    <lineage>
        <taxon>Eukaryota</taxon>
        <taxon>Viridiplantae</taxon>
        <taxon>Streptophyta</taxon>
        <taxon>Embryophyta</taxon>
        <taxon>Tracheophyta</taxon>
        <taxon>Lycopodiopsida</taxon>
        <taxon>Selaginellales</taxon>
        <taxon>Selaginellaceae</taxon>
        <taxon>Selaginella</taxon>
    </lineage>
</organism>
<dbReference type="SUPFAM" id="SSF50978">
    <property type="entry name" value="WD40 repeat-like"/>
    <property type="match status" value="1"/>
</dbReference>
<dbReference type="PANTHER" id="PTHR37384">
    <property type="entry name" value="OS01G0835600 PROTEIN"/>
    <property type="match status" value="1"/>
</dbReference>
<reference evidence="3 4" key="1">
    <citation type="journal article" date="2011" name="Science">
        <title>The Selaginella genome identifies genetic changes associated with the evolution of vascular plants.</title>
        <authorList>
            <person name="Banks J.A."/>
            <person name="Nishiyama T."/>
            <person name="Hasebe M."/>
            <person name="Bowman J.L."/>
            <person name="Gribskov M."/>
            <person name="dePamphilis C."/>
            <person name="Albert V.A."/>
            <person name="Aono N."/>
            <person name="Aoyama T."/>
            <person name="Ambrose B.A."/>
            <person name="Ashton N.W."/>
            <person name="Axtell M.J."/>
            <person name="Barker E."/>
            <person name="Barker M.S."/>
            <person name="Bennetzen J.L."/>
            <person name="Bonawitz N.D."/>
            <person name="Chapple C."/>
            <person name="Cheng C."/>
            <person name="Correa L.G."/>
            <person name="Dacre M."/>
            <person name="DeBarry J."/>
            <person name="Dreyer I."/>
            <person name="Elias M."/>
            <person name="Engstrom E.M."/>
            <person name="Estelle M."/>
            <person name="Feng L."/>
            <person name="Finet C."/>
            <person name="Floyd S.K."/>
            <person name="Frommer W.B."/>
            <person name="Fujita T."/>
            <person name="Gramzow L."/>
            <person name="Gutensohn M."/>
            <person name="Harholt J."/>
            <person name="Hattori M."/>
            <person name="Heyl A."/>
            <person name="Hirai T."/>
            <person name="Hiwatashi Y."/>
            <person name="Ishikawa M."/>
            <person name="Iwata M."/>
            <person name="Karol K.G."/>
            <person name="Koehler B."/>
            <person name="Kolukisaoglu U."/>
            <person name="Kubo M."/>
            <person name="Kurata T."/>
            <person name="Lalonde S."/>
            <person name="Li K."/>
            <person name="Li Y."/>
            <person name="Litt A."/>
            <person name="Lyons E."/>
            <person name="Manning G."/>
            <person name="Maruyama T."/>
            <person name="Michael T.P."/>
            <person name="Mikami K."/>
            <person name="Miyazaki S."/>
            <person name="Morinaga S."/>
            <person name="Murata T."/>
            <person name="Mueller-Roeber B."/>
            <person name="Nelson D.R."/>
            <person name="Obara M."/>
            <person name="Oguri Y."/>
            <person name="Olmstead R.G."/>
            <person name="Onodera N."/>
            <person name="Petersen B.L."/>
            <person name="Pils B."/>
            <person name="Prigge M."/>
            <person name="Rensing S.A."/>
            <person name="Riano-Pachon D.M."/>
            <person name="Roberts A.W."/>
            <person name="Sato Y."/>
            <person name="Scheller H.V."/>
            <person name="Schulz B."/>
            <person name="Schulz C."/>
            <person name="Shakirov E.V."/>
            <person name="Shibagaki N."/>
            <person name="Shinohara N."/>
            <person name="Shippen D.E."/>
            <person name="Soerensen I."/>
            <person name="Sotooka R."/>
            <person name="Sugimoto N."/>
            <person name="Sugita M."/>
            <person name="Sumikawa N."/>
            <person name="Tanurdzic M."/>
            <person name="Theissen G."/>
            <person name="Ulvskov P."/>
            <person name="Wakazuki S."/>
            <person name="Weng J.K."/>
            <person name="Willats W.W."/>
            <person name="Wipf D."/>
            <person name="Wolf P.G."/>
            <person name="Yang L."/>
            <person name="Zimmer A.D."/>
            <person name="Zhu Q."/>
            <person name="Mitros T."/>
            <person name="Hellsten U."/>
            <person name="Loque D."/>
            <person name="Otillar R."/>
            <person name="Salamov A."/>
            <person name="Schmutz J."/>
            <person name="Shapiro H."/>
            <person name="Lindquist E."/>
            <person name="Lucas S."/>
            <person name="Rokhsar D."/>
            <person name="Grigoriev I.V."/>
        </authorList>
    </citation>
    <scope>NUCLEOTIDE SEQUENCE [LARGE SCALE GENOMIC DNA]</scope>
</reference>
<evidence type="ECO:0000259" key="2">
    <source>
        <dbReference type="Pfam" id="PF21743"/>
    </source>
</evidence>
<dbReference type="Gene3D" id="2.130.10.30">
    <property type="entry name" value="Regulator of chromosome condensation 1/beta-lactamase-inhibitor protein II"/>
    <property type="match status" value="1"/>
</dbReference>
<dbReference type="Gramene" id="EFJ26010">
    <property type="protein sequence ID" value="EFJ26010"/>
    <property type="gene ID" value="SELMODRAFT_413396"/>
</dbReference>
<proteinExistence type="predicted"/>
<dbReference type="eggNOG" id="ENOG502QUX4">
    <property type="taxonomic scope" value="Eukaryota"/>
</dbReference>
<dbReference type="Proteomes" id="UP000001514">
    <property type="component" value="Unassembled WGS sequence"/>
</dbReference>
<sequence length="787" mass="86851">MEHQQEPVLEKDLHELRQELEKSIASDTHTSLAANMLLDVPIADGSGGGSVVSGIDREPAVVVQMIGNFQGGDAATPAPAGEQPSSFPGEDQEQQRSKYGEGNALKGNKLAKKFGRKVYIGNVIGFDPERQWYKVEYEDGDQEELWWWELEPLLIQYEKRMESMTKKRSRSGGDKKAQAKRMRDPDEEYLELVEELSMFSSSSGTSEDDDWDRDIKKTPRSKRSGKKRKAESLQAERGSVSTESIQAASEEAATESVSRRVVRSKSSSGNENGFSLIGRETRKVFKGRNYIGKVIEFDPEAKFYKVVYEDGDSEELEWKELKATLVSNDGKLLVSNGHVETESKQSSNPSSNRSVDDTEVNEHTPRRGGKKLDEMPLTSSQVKYPGALHPAFERARFLENNTEKLEYFAWGEVVAFDKAKCPDLKAMGTLPTKSPIVHLAASQHHLAVLTAAGQVFVWRNKHGNITERCDAWEHISSLDDKTIVLVDIAGPELERSSAGYSSHQEDQVPDPFFLAAVSYNGNEYVLHGSQPHEPVHTYSLLEEFQYPSLEDLLKLNDTTVNNLGRISQVAVGTVDAFDEPPFIGYIMDTDRVYIRSATKDFMEEVNHITGFSGRPLKIQCGSAYHAIILTDDGRAWTWGRGYFPGTGNATFSVVDIACCGQNFIALTDDGEVHQWTHGPPNSFLGVENSPKSALKVPTEDKLQKVALGVGVVAGISSAGKLHTWKTSLGHPTSAKCATPLSRDEKSKDTFVAALGTRSMLKAFCVAGSSIAVGRKKPRGRPAIGKDP</sequence>
<feature type="compositionally biased region" description="Basic and acidic residues" evidence="1">
    <location>
        <begin position="354"/>
        <end position="374"/>
    </location>
</feature>
<feature type="region of interest" description="Disordered" evidence="1">
    <location>
        <begin position="198"/>
        <end position="274"/>
    </location>
</feature>
<feature type="region of interest" description="Disordered" evidence="1">
    <location>
        <begin position="163"/>
        <end position="186"/>
    </location>
</feature>
<evidence type="ECO:0000313" key="4">
    <source>
        <dbReference type="Proteomes" id="UP000001514"/>
    </source>
</evidence>
<dbReference type="CDD" id="cd20401">
    <property type="entry name" value="Tudor_AtPTM-like"/>
    <property type="match status" value="2"/>
</dbReference>
<dbReference type="KEGG" id="smo:SELMODRAFT_413396"/>
<feature type="compositionally biased region" description="Low complexity" evidence="1">
    <location>
        <begin position="344"/>
        <end position="353"/>
    </location>
</feature>
<accession>D8RPB3</accession>
<protein>
    <recommendedName>
        <fullName evidence="2">PTM/DIR17-like Tudor domain-containing protein</fullName>
    </recommendedName>
</protein>
<feature type="domain" description="PTM/DIR17-like Tudor" evidence="2">
    <location>
        <begin position="278"/>
        <end position="325"/>
    </location>
</feature>
<dbReference type="HOGENOM" id="CLU_356573_0_0_1"/>
<dbReference type="EMBL" id="GL377585">
    <property type="protein sequence ID" value="EFJ26010.1"/>
    <property type="molecule type" value="Genomic_DNA"/>
</dbReference>
<dbReference type="OMA" id="WEHISCL"/>
<evidence type="ECO:0000256" key="1">
    <source>
        <dbReference type="SAM" id="MobiDB-lite"/>
    </source>
</evidence>
<dbReference type="InParanoid" id="D8RPB3"/>
<feature type="compositionally biased region" description="Low complexity" evidence="1">
    <location>
        <begin position="241"/>
        <end position="256"/>
    </location>
</feature>
<feature type="compositionally biased region" description="Basic residues" evidence="1">
    <location>
        <begin position="218"/>
        <end position="229"/>
    </location>
</feature>
<dbReference type="Pfam" id="PF13540">
    <property type="entry name" value="RCC1_2"/>
    <property type="match status" value="1"/>
</dbReference>
<evidence type="ECO:0000313" key="3">
    <source>
        <dbReference type="EMBL" id="EFJ26010.1"/>
    </source>
</evidence>
<keyword evidence="4" id="KW-1185">Reference proteome</keyword>
<feature type="domain" description="PTM/DIR17-like Tudor" evidence="2">
    <location>
        <begin position="107"/>
        <end position="154"/>
    </location>
</feature>
<dbReference type="PANTHER" id="PTHR37384:SF1">
    <property type="entry name" value="OS01G0835600 PROTEIN"/>
    <property type="match status" value="1"/>
</dbReference>
<gene>
    <name evidence="3" type="ORF">SELMODRAFT_413396</name>
</gene>
<dbReference type="SUPFAM" id="SSF50985">
    <property type="entry name" value="RCC1/BLIP-II"/>
    <property type="match status" value="1"/>
</dbReference>
<dbReference type="InterPro" id="IPR036322">
    <property type="entry name" value="WD40_repeat_dom_sf"/>
</dbReference>
<feature type="compositionally biased region" description="Basic and acidic residues" evidence="1">
    <location>
        <begin position="163"/>
        <end position="184"/>
    </location>
</feature>
<dbReference type="InterPro" id="IPR009091">
    <property type="entry name" value="RCC1/BLIP-II"/>
</dbReference>
<feature type="region of interest" description="Disordered" evidence="1">
    <location>
        <begin position="72"/>
        <end position="103"/>
    </location>
</feature>
<dbReference type="InterPro" id="IPR047365">
    <property type="entry name" value="Tudor_AtPTM-like"/>
</dbReference>
<feature type="region of interest" description="Disordered" evidence="1">
    <location>
        <begin position="338"/>
        <end position="376"/>
    </location>
</feature>
<dbReference type="AlphaFoldDB" id="D8RPB3"/>
<name>D8RPB3_SELML</name>
<dbReference type="Pfam" id="PF21743">
    <property type="entry name" value="PTM_DIR17_Tudor"/>
    <property type="match status" value="2"/>
</dbReference>